<dbReference type="GO" id="GO:0004435">
    <property type="term" value="F:phosphatidylinositol-4,5-bisphosphate phospholipase C activity"/>
    <property type="evidence" value="ECO:0007669"/>
    <property type="project" value="UniProtKB-EC"/>
</dbReference>
<dbReference type="VEuPathDB" id="FungiDB:PC9H_002374"/>
<feature type="domain" description="PI-PLC Y-box" evidence="3">
    <location>
        <begin position="244"/>
        <end position="355"/>
    </location>
</feature>
<name>A0A8H7DM61_PLEOS</name>
<dbReference type="GO" id="GO:0051209">
    <property type="term" value="P:release of sequestered calcium ion into cytosol"/>
    <property type="evidence" value="ECO:0007669"/>
    <property type="project" value="TreeGrafter"/>
</dbReference>
<protein>
    <recommendedName>
        <fullName evidence="1">Phosphoinositide phospholipase C</fullName>
        <ecNumber evidence="1">3.1.4.11</ecNumber>
    </recommendedName>
</protein>
<dbReference type="Gene3D" id="3.20.20.190">
    <property type="entry name" value="Phosphatidylinositol (PI) phosphodiesterase"/>
    <property type="match status" value="1"/>
</dbReference>
<keyword evidence="5" id="KW-1185">Reference proteome</keyword>
<dbReference type="GeneID" id="59372215"/>
<proteinExistence type="predicted"/>
<dbReference type="Pfam" id="PF00387">
    <property type="entry name" value="PI-PLC-Y"/>
    <property type="match status" value="1"/>
</dbReference>
<accession>A0A8H7DM61</accession>
<dbReference type="AlphaFoldDB" id="A0A8H7DM61"/>
<dbReference type="RefSeq" id="XP_036625661.1">
    <property type="nucleotide sequence ID" value="XM_036772015.1"/>
</dbReference>
<dbReference type="Pfam" id="PF00388">
    <property type="entry name" value="PI-PLC-X"/>
    <property type="match status" value="1"/>
</dbReference>
<dbReference type="OrthoDB" id="269822at2759"/>
<evidence type="ECO:0000259" key="3">
    <source>
        <dbReference type="PROSITE" id="PS50008"/>
    </source>
</evidence>
<dbReference type="PROSITE" id="PS50008">
    <property type="entry name" value="PIPLC_Y_DOMAIN"/>
    <property type="match status" value="1"/>
</dbReference>
<dbReference type="InterPro" id="IPR035892">
    <property type="entry name" value="C2_domain_sf"/>
</dbReference>
<dbReference type="InterPro" id="IPR001711">
    <property type="entry name" value="PLipase_C_Pinositol-sp_Y"/>
</dbReference>
<comment type="caution">
    <text evidence="4">The sequence shown here is derived from an EMBL/GenBank/DDBJ whole genome shotgun (WGS) entry which is preliminary data.</text>
</comment>
<gene>
    <name evidence="4" type="ORF">PC9H_002374</name>
</gene>
<dbReference type="GO" id="GO:0048015">
    <property type="term" value="P:phosphatidylinositol-mediated signaling"/>
    <property type="evidence" value="ECO:0007669"/>
    <property type="project" value="TreeGrafter"/>
</dbReference>
<keyword evidence="1" id="KW-0443">Lipid metabolism</keyword>
<dbReference type="SMART" id="SM00149">
    <property type="entry name" value="PLCYc"/>
    <property type="match status" value="1"/>
</dbReference>
<dbReference type="EC" id="3.1.4.11" evidence="1"/>
<evidence type="ECO:0000256" key="1">
    <source>
        <dbReference type="RuleBase" id="RU361133"/>
    </source>
</evidence>
<dbReference type="Gene3D" id="2.60.40.150">
    <property type="entry name" value="C2 domain"/>
    <property type="match status" value="1"/>
</dbReference>
<dbReference type="InterPro" id="IPR017946">
    <property type="entry name" value="PLC-like_Pdiesterase_TIM-brl"/>
</dbReference>
<organism evidence="4 5">
    <name type="scientific">Pleurotus ostreatus</name>
    <name type="common">Oyster mushroom</name>
    <name type="synonym">White-rot fungus</name>
    <dbReference type="NCBI Taxonomy" id="5322"/>
    <lineage>
        <taxon>Eukaryota</taxon>
        <taxon>Fungi</taxon>
        <taxon>Dikarya</taxon>
        <taxon>Basidiomycota</taxon>
        <taxon>Agaricomycotina</taxon>
        <taxon>Agaricomycetes</taxon>
        <taxon>Agaricomycetidae</taxon>
        <taxon>Agaricales</taxon>
        <taxon>Pleurotineae</taxon>
        <taxon>Pleurotaceae</taxon>
        <taxon>Pleurotus</taxon>
    </lineage>
</organism>
<reference evidence="4" key="1">
    <citation type="submission" date="2019-07" db="EMBL/GenBank/DDBJ databases">
        <authorList>
            <person name="Palmer J.M."/>
        </authorList>
    </citation>
    <scope>NUCLEOTIDE SEQUENCE</scope>
    <source>
        <strain evidence="4">PC9</strain>
    </source>
</reference>
<dbReference type="SUPFAM" id="SSF49562">
    <property type="entry name" value="C2 domain (Calcium/lipid-binding domain, CaLB)"/>
    <property type="match status" value="1"/>
</dbReference>
<dbReference type="PROSITE" id="PS50007">
    <property type="entry name" value="PIPLC_X_DOMAIN"/>
    <property type="match status" value="1"/>
</dbReference>
<evidence type="ECO:0000256" key="2">
    <source>
        <dbReference type="SAM" id="MobiDB-lite"/>
    </source>
</evidence>
<keyword evidence="1" id="KW-0378">Hydrolase</keyword>
<evidence type="ECO:0000313" key="4">
    <source>
        <dbReference type="EMBL" id="KAF7416114.1"/>
    </source>
</evidence>
<evidence type="ECO:0000313" key="5">
    <source>
        <dbReference type="Proteomes" id="UP000623687"/>
    </source>
</evidence>
<dbReference type="PRINTS" id="PR00390">
    <property type="entry name" value="PHPHLIPASEC"/>
</dbReference>
<dbReference type="Proteomes" id="UP000623687">
    <property type="component" value="Unassembled WGS sequence"/>
</dbReference>
<sequence length="502" mass="55666">MAETQDEEWKAQISTLFEVETSVNLDAMDPAKSYARISPEITEYVSQLGEDLTVLLQRPALIPPPMSSSFPLTDYFISSSHNTYLLSRQLVGRASAACYSHVLSRNGRCVEIDVWPSSNGPIVTHGYTLSKSISFHSVCAAIGDSVGEYDWPTMVSLECHVGVEGQQELVDIMVQTWGDKLVQRRLDTIEDGKTSPGDLFGRILLMVEYYPLGVPEPGADSSSESEGEDGPGAPPKHTRISPSLAELGFYARSMKPKEGWLHEEILEPKNILINISESSISSLIPKSLQHLISHAHRHLRRVYPRGTRIGSSNLDPVKFWRDGSQVVSLNWQNYDRGMQINEAMFVGSPGWVLKPASFLGLERGGPKKISFACRIVGVSGLPTPEGRELGEPYSVYLKAHLFHAGGDKKWKSSSVKAGGNMGMDGADVMWKESFEWWLDADELAFLRLSIYDDKYAGDSKFVVFCAKLDHLQQGWCFLRMLDMKGKYSGATLLTHLSVTPIS</sequence>
<keyword evidence="1" id="KW-0442">Lipid degradation</keyword>
<dbReference type="InterPro" id="IPR000909">
    <property type="entry name" value="PLipase_C_PInositol-sp_X_dom"/>
</dbReference>
<dbReference type="SMART" id="SM00148">
    <property type="entry name" value="PLCXc"/>
    <property type="match status" value="1"/>
</dbReference>
<dbReference type="EMBL" id="JACETU010000011">
    <property type="protein sequence ID" value="KAF7416114.1"/>
    <property type="molecule type" value="Genomic_DNA"/>
</dbReference>
<comment type="catalytic activity">
    <reaction evidence="1">
        <text>a 1,2-diacyl-sn-glycero-3-phospho-(1D-myo-inositol-4,5-bisphosphate) + H2O = 1D-myo-inositol 1,4,5-trisphosphate + a 1,2-diacyl-sn-glycerol + H(+)</text>
        <dbReference type="Rhea" id="RHEA:33179"/>
        <dbReference type="ChEBI" id="CHEBI:15377"/>
        <dbReference type="ChEBI" id="CHEBI:15378"/>
        <dbReference type="ChEBI" id="CHEBI:17815"/>
        <dbReference type="ChEBI" id="CHEBI:58456"/>
        <dbReference type="ChEBI" id="CHEBI:203600"/>
        <dbReference type="EC" id="3.1.4.11"/>
    </reaction>
</comment>
<dbReference type="InterPro" id="IPR001192">
    <property type="entry name" value="PI-PLC_fam"/>
</dbReference>
<dbReference type="PANTHER" id="PTHR10336:SF169">
    <property type="entry name" value="PHOSPHOINOSITIDE PHOSPHOLIPASE C"/>
    <property type="match status" value="1"/>
</dbReference>
<feature type="region of interest" description="Disordered" evidence="2">
    <location>
        <begin position="216"/>
        <end position="240"/>
    </location>
</feature>
<dbReference type="PANTHER" id="PTHR10336">
    <property type="entry name" value="PHOSPHOINOSITIDE-SPECIFIC PHOSPHOLIPASE C FAMILY PROTEIN"/>
    <property type="match status" value="1"/>
</dbReference>
<dbReference type="GO" id="GO:0016042">
    <property type="term" value="P:lipid catabolic process"/>
    <property type="evidence" value="ECO:0007669"/>
    <property type="project" value="UniProtKB-KW"/>
</dbReference>
<dbReference type="SUPFAM" id="SSF51695">
    <property type="entry name" value="PLC-like phosphodiesterases"/>
    <property type="match status" value="1"/>
</dbReference>